<gene>
    <name evidence="2" type="ORF">M409DRAFT_28765</name>
</gene>
<dbReference type="InterPro" id="IPR000073">
    <property type="entry name" value="AB_hydrolase_1"/>
</dbReference>
<protein>
    <recommendedName>
        <fullName evidence="1">AB hydrolase-1 domain-containing protein</fullName>
    </recommendedName>
</protein>
<feature type="domain" description="AB hydrolase-1" evidence="1">
    <location>
        <begin position="20"/>
        <end position="157"/>
    </location>
</feature>
<dbReference type="PANTHER" id="PTHR46331:SF2">
    <property type="entry name" value="VALACYCLOVIR HYDROLASE"/>
    <property type="match status" value="1"/>
</dbReference>
<dbReference type="OrthoDB" id="408373at2759"/>
<dbReference type="EMBL" id="ML993623">
    <property type="protein sequence ID" value="KAF2160885.1"/>
    <property type="molecule type" value="Genomic_DNA"/>
</dbReference>
<dbReference type="Proteomes" id="UP000799537">
    <property type="component" value="Unassembled WGS sequence"/>
</dbReference>
<evidence type="ECO:0000259" key="1">
    <source>
        <dbReference type="Pfam" id="PF00561"/>
    </source>
</evidence>
<name>A0A6A6C1Q5_ZASCE</name>
<dbReference type="PANTHER" id="PTHR46331">
    <property type="entry name" value="VALACYCLOVIR HYDROLASE"/>
    <property type="match status" value="1"/>
</dbReference>
<sequence length="273" mass="30665">MPELEVPGATLHYQVAGQGPLLLTISGANGSFEIWQSLTQFLKDSFTVVSYDRRGFSRSLLSGAQDYEHRLDRDADDAAALIKHFSPDQPVTVLGSSSGAIVTLRLLQRHSDIIKVAVAHEPPAAQFNPDYPEIKKSIESIYDTYRRSGVPPAAEEFCDFTMLGEERAGFQRAFDPRSGPYVFSNVNYWFEREFRYPFTEFTPEMFEPHKSKLLPVNAQETNKKAFHFRANENLTKALGLPLPLFTGGHIGYASHPEQFSKDFLAALKEKQSA</sequence>
<organism evidence="2 3">
    <name type="scientific">Zasmidium cellare ATCC 36951</name>
    <dbReference type="NCBI Taxonomy" id="1080233"/>
    <lineage>
        <taxon>Eukaryota</taxon>
        <taxon>Fungi</taxon>
        <taxon>Dikarya</taxon>
        <taxon>Ascomycota</taxon>
        <taxon>Pezizomycotina</taxon>
        <taxon>Dothideomycetes</taxon>
        <taxon>Dothideomycetidae</taxon>
        <taxon>Mycosphaerellales</taxon>
        <taxon>Mycosphaerellaceae</taxon>
        <taxon>Zasmidium</taxon>
    </lineage>
</organism>
<keyword evidence="3" id="KW-1185">Reference proteome</keyword>
<dbReference type="Pfam" id="PF00561">
    <property type="entry name" value="Abhydrolase_1"/>
    <property type="match status" value="1"/>
</dbReference>
<reference evidence="2" key="1">
    <citation type="journal article" date="2020" name="Stud. Mycol.">
        <title>101 Dothideomycetes genomes: a test case for predicting lifestyles and emergence of pathogens.</title>
        <authorList>
            <person name="Haridas S."/>
            <person name="Albert R."/>
            <person name="Binder M."/>
            <person name="Bloem J."/>
            <person name="Labutti K."/>
            <person name="Salamov A."/>
            <person name="Andreopoulos B."/>
            <person name="Baker S."/>
            <person name="Barry K."/>
            <person name="Bills G."/>
            <person name="Bluhm B."/>
            <person name="Cannon C."/>
            <person name="Castanera R."/>
            <person name="Culley D."/>
            <person name="Daum C."/>
            <person name="Ezra D."/>
            <person name="Gonzalez J."/>
            <person name="Henrissat B."/>
            <person name="Kuo A."/>
            <person name="Liang C."/>
            <person name="Lipzen A."/>
            <person name="Lutzoni F."/>
            <person name="Magnuson J."/>
            <person name="Mondo S."/>
            <person name="Nolan M."/>
            <person name="Ohm R."/>
            <person name="Pangilinan J."/>
            <person name="Park H.-J."/>
            <person name="Ramirez L."/>
            <person name="Alfaro M."/>
            <person name="Sun H."/>
            <person name="Tritt A."/>
            <person name="Yoshinaga Y."/>
            <person name="Zwiers L.-H."/>
            <person name="Turgeon B."/>
            <person name="Goodwin S."/>
            <person name="Spatafora J."/>
            <person name="Crous P."/>
            <person name="Grigoriev I."/>
        </authorList>
    </citation>
    <scope>NUCLEOTIDE SEQUENCE</scope>
    <source>
        <strain evidence="2">ATCC 36951</strain>
    </source>
</reference>
<dbReference type="SUPFAM" id="SSF53474">
    <property type="entry name" value="alpha/beta-Hydrolases"/>
    <property type="match status" value="1"/>
</dbReference>
<dbReference type="RefSeq" id="XP_033661774.1">
    <property type="nucleotide sequence ID" value="XM_033809173.1"/>
</dbReference>
<evidence type="ECO:0000313" key="3">
    <source>
        <dbReference type="Proteomes" id="UP000799537"/>
    </source>
</evidence>
<proteinExistence type="predicted"/>
<dbReference type="AlphaFoldDB" id="A0A6A6C1Q5"/>
<dbReference type="GO" id="GO:0017171">
    <property type="term" value="F:serine hydrolase activity"/>
    <property type="evidence" value="ECO:0007669"/>
    <property type="project" value="TreeGrafter"/>
</dbReference>
<dbReference type="GeneID" id="54562445"/>
<dbReference type="Gene3D" id="3.40.50.1820">
    <property type="entry name" value="alpha/beta hydrolase"/>
    <property type="match status" value="1"/>
</dbReference>
<evidence type="ECO:0000313" key="2">
    <source>
        <dbReference type="EMBL" id="KAF2160885.1"/>
    </source>
</evidence>
<accession>A0A6A6C1Q5</accession>
<dbReference type="InterPro" id="IPR029058">
    <property type="entry name" value="AB_hydrolase_fold"/>
</dbReference>